<dbReference type="Proteomes" id="UP000231025">
    <property type="component" value="Unassembled WGS sequence"/>
</dbReference>
<accession>A0A2G9Y7U0</accession>
<protein>
    <recommendedName>
        <fullName evidence="3">PqqD family protein</fullName>
    </recommendedName>
</protein>
<name>A0A2G9Y7U0_9BACT</name>
<evidence type="ECO:0008006" key="3">
    <source>
        <dbReference type="Google" id="ProtNLM"/>
    </source>
</evidence>
<proteinExistence type="predicted"/>
<gene>
    <name evidence="1" type="ORF">COX47_00610</name>
</gene>
<sequence length="86" mass="9846">MNSLTLNQKPLRLWEWREYKSGSLIENGIALNDTGTFIWKLCDGKTTINEIIAAVIKKYDVEKQNAEKDVLGLIQLLIEENALKIK</sequence>
<reference evidence="1 2" key="1">
    <citation type="submission" date="2017-09" db="EMBL/GenBank/DDBJ databases">
        <title>Depth-based differentiation of microbial function through sediment-hosted aquifers and enrichment of novel symbionts in the deep terrestrial subsurface.</title>
        <authorList>
            <person name="Probst A.J."/>
            <person name="Ladd B."/>
            <person name="Jarett J.K."/>
            <person name="Geller-Mcgrath D.E."/>
            <person name="Sieber C.M."/>
            <person name="Emerson J.B."/>
            <person name="Anantharaman K."/>
            <person name="Thomas B.C."/>
            <person name="Malmstrom R."/>
            <person name="Stieglmeier M."/>
            <person name="Klingl A."/>
            <person name="Woyke T."/>
            <person name="Ryan C.M."/>
            <person name="Banfield J.F."/>
        </authorList>
    </citation>
    <scope>NUCLEOTIDE SEQUENCE [LARGE SCALE GENOMIC DNA]</scope>
    <source>
        <strain evidence="1">CG23_combo_of_CG06-09_8_20_14_all_35_49</strain>
    </source>
</reference>
<dbReference type="Pfam" id="PF05402">
    <property type="entry name" value="PqqD"/>
    <property type="match status" value="1"/>
</dbReference>
<dbReference type="InterPro" id="IPR008792">
    <property type="entry name" value="PQQD"/>
</dbReference>
<dbReference type="EMBL" id="PCRE01000010">
    <property type="protein sequence ID" value="PIP15276.1"/>
    <property type="molecule type" value="Genomic_DNA"/>
</dbReference>
<evidence type="ECO:0000313" key="2">
    <source>
        <dbReference type="Proteomes" id="UP000231025"/>
    </source>
</evidence>
<dbReference type="AlphaFoldDB" id="A0A2G9Y7U0"/>
<dbReference type="Gene3D" id="1.10.10.1150">
    <property type="entry name" value="Coenzyme PQQ synthesis protein D (PqqD)"/>
    <property type="match status" value="1"/>
</dbReference>
<evidence type="ECO:0000313" key="1">
    <source>
        <dbReference type="EMBL" id="PIP15276.1"/>
    </source>
</evidence>
<comment type="caution">
    <text evidence="1">The sequence shown here is derived from an EMBL/GenBank/DDBJ whole genome shotgun (WGS) entry which is preliminary data.</text>
</comment>
<dbReference type="InterPro" id="IPR041881">
    <property type="entry name" value="PqqD_sf"/>
</dbReference>
<organism evidence="1 2">
    <name type="scientific">Candidatus Roizmanbacteria bacterium CG23_combo_of_CG06-09_8_20_14_all_35_49</name>
    <dbReference type="NCBI Taxonomy" id="1974863"/>
    <lineage>
        <taxon>Bacteria</taxon>
        <taxon>Candidatus Roizmaniibacteriota</taxon>
    </lineage>
</organism>